<dbReference type="RefSeq" id="WP_170917621.1">
    <property type="nucleotide sequence ID" value="NZ_FUZT01000028.1"/>
</dbReference>
<feature type="domain" description="CAAX prenyl protease 2/Lysostaphin resistance protein A-like" evidence="2">
    <location>
        <begin position="2"/>
        <end position="85"/>
    </location>
</feature>
<reference evidence="3 4" key="1">
    <citation type="submission" date="2017-02" db="EMBL/GenBank/DDBJ databases">
        <authorList>
            <person name="Peterson S.W."/>
        </authorList>
    </citation>
    <scope>NUCLEOTIDE SEQUENCE [LARGE SCALE GENOMIC DNA]</scope>
    <source>
        <strain evidence="3 4">M1</strain>
    </source>
</reference>
<keyword evidence="4" id="KW-1185">Reference proteome</keyword>
<proteinExistence type="predicted"/>
<keyword evidence="3" id="KW-0645">Protease</keyword>
<dbReference type="Proteomes" id="UP000190285">
    <property type="component" value="Unassembled WGS sequence"/>
</dbReference>
<dbReference type="EMBL" id="FUZT01000028">
    <property type="protein sequence ID" value="SKC92310.1"/>
    <property type="molecule type" value="Genomic_DNA"/>
</dbReference>
<protein>
    <submittedName>
        <fullName evidence="3">CAAX protease self-immunity</fullName>
    </submittedName>
</protein>
<accession>A0A1T5MVR1</accession>
<dbReference type="STRING" id="36842.SAMN02194393_05459"/>
<dbReference type="InterPro" id="IPR003675">
    <property type="entry name" value="Rce1/LyrA-like_dom"/>
</dbReference>
<keyword evidence="3" id="KW-0378">Hydrolase</keyword>
<evidence type="ECO:0000313" key="3">
    <source>
        <dbReference type="EMBL" id="SKC92310.1"/>
    </source>
</evidence>
<sequence>MAAYYFFVGFSEEFLCRGYIYHAADTNKLKIIIQSLAFAGFHFISPEFNMVLFFMLLITGIIYGYLYKIIGNLWPLIIFHTIWDVGGTYTNYYNNPMIDFLWLIMVVLIIKFITVLTKNDCKQCF</sequence>
<evidence type="ECO:0000313" key="4">
    <source>
        <dbReference type="Proteomes" id="UP000190285"/>
    </source>
</evidence>
<dbReference type="Pfam" id="PF02517">
    <property type="entry name" value="Rce1-like"/>
    <property type="match status" value="1"/>
</dbReference>
<name>A0A1T5MVR1_9FIRM</name>
<dbReference type="GO" id="GO:0004175">
    <property type="term" value="F:endopeptidase activity"/>
    <property type="evidence" value="ECO:0007669"/>
    <property type="project" value="UniProtKB-ARBA"/>
</dbReference>
<dbReference type="GO" id="GO:0006508">
    <property type="term" value="P:proteolysis"/>
    <property type="evidence" value="ECO:0007669"/>
    <property type="project" value="UniProtKB-KW"/>
</dbReference>
<evidence type="ECO:0000259" key="2">
    <source>
        <dbReference type="Pfam" id="PF02517"/>
    </source>
</evidence>
<evidence type="ECO:0000256" key="1">
    <source>
        <dbReference type="SAM" id="Phobius"/>
    </source>
</evidence>
<keyword evidence="1" id="KW-1133">Transmembrane helix</keyword>
<dbReference type="AlphaFoldDB" id="A0A1T5MVR1"/>
<gene>
    <name evidence="3" type="ORF">SAMN02194393_05459</name>
</gene>
<keyword evidence="1" id="KW-0472">Membrane</keyword>
<organism evidence="3 4">
    <name type="scientific">Maledivibacter halophilus</name>
    <dbReference type="NCBI Taxonomy" id="36842"/>
    <lineage>
        <taxon>Bacteria</taxon>
        <taxon>Bacillati</taxon>
        <taxon>Bacillota</taxon>
        <taxon>Clostridia</taxon>
        <taxon>Peptostreptococcales</taxon>
        <taxon>Caminicellaceae</taxon>
        <taxon>Maledivibacter</taxon>
    </lineage>
</organism>
<keyword evidence="1" id="KW-0812">Transmembrane</keyword>
<dbReference type="GO" id="GO:0080120">
    <property type="term" value="P:CAAX-box protein maturation"/>
    <property type="evidence" value="ECO:0007669"/>
    <property type="project" value="UniProtKB-ARBA"/>
</dbReference>
<feature type="transmembrane region" description="Helical" evidence="1">
    <location>
        <begin position="100"/>
        <end position="117"/>
    </location>
</feature>